<feature type="transmembrane region" description="Helical" evidence="6">
    <location>
        <begin position="121"/>
        <end position="139"/>
    </location>
</feature>
<accession>A0ABW8KM73</accession>
<keyword evidence="9" id="KW-1185">Reference proteome</keyword>
<feature type="region of interest" description="Disordered" evidence="7">
    <location>
        <begin position="1"/>
        <end position="43"/>
    </location>
</feature>
<sequence length="298" mass="31831">MTYDQQPQNPSPQHIQYQADGQGQPQYGQPQYGQPQYGQPTAQPQAVYYQSPAGAGTSAEYAAPASAIPAQVASVTEHAERTSMIRAYAEMTAGLAVTAVVAVLTQTFGLLNSFLAATGSLGWIGLMLVQIVMAIAIGNRAMNLKAGAARVLFYLYAALMGFTLSSIFMIYDLGSIGTVLALCTGFFFVLTMLSLTMRSSLLKAGPILLAALITLIVGEFVIMLVAPGSTGIMLISAIGVLIFAGLTMYDAQKTRVLFAQYAGQPEAIKSLSIVCALNLYLDFVNMFLYLLRLFGSRD</sequence>
<protein>
    <submittedName>
        <fullName evidence="8">Bax inhibitor-1/YccA family protein</fullName>
    </submittedName>
</protein>
<evidence type="ECO:0000256" key="7">
    <source>
        <dbReference type="SAM" id="MobiDB-lite"/>
    </source>
</evidence>
<dbReference type="InterPro" id="IPR006214">
    <property type="entry name" value="Bax_inhibitor_1-related"/>
</dbReference>
<evidence type="ECO:0000256" key="4">
    <source>
        <dbReference type="ARBA" id="ARBA00022989"/>
    </source>
</evidence>
<dbReference type="PANTHER" id="PTHR23291">
    <property type="entry name" value="BAX INHIBITOR-RELATED"/>
    <property type="match status" value="1"/>
</dbReference>
<comment type="similarity">
    <text evidence="2 6">Belongs to the BI1 family.</text>
</comment>
<feature type="compositionally biased region" description="Low complexity" evidence="7">
    <location>
        <begin position="16"/>
        <end position="43"/>
    </location>
</feature>
<feature type="transmembrane region" description="Helical" evidence="6">
    <location>
        <begin position="207"/>
        <end position="226"/>
    </location>
</feature>
<dbReference type="Proteomes" id="UP001620273">
    <property type="component" value="Unassembled WGS sequence"/>
</dbReference>
<evidence type="ECO:0000313" key="8">
    <source>
        <dbReference type="EMBL" id="MFK3575664.1"/>
    </source>
</evidence>
<evidence type="ECO:0000313" key="9">
    <source>
        <dbReference type="Proteomes" id="UP001620273"/>
    </source>
</evidence>
<dbReference type="EMBL" id="JAOQBW010000001">
    <property type="protein sequence ID" value="MFK3575664.1"/>
    <property type="molecule type" value="Genomic_DNA"/>
</dbReference>
<feature type="transmembrane region" description="Helical" evidence="6">
    <location>
        <begin position="270"/>
        <end position="291"/>
    </location>
</feature>
<evidence type="ECO:0000256" key="5">
    <source>
        <dbReference type="ARBA" id="ARBA00023136"/>
    </source>
</evidence>
<name>A0ABW8KM73_9BIFI</name>
<comment type="caution">
    <text evidence="8">The sequence shown here is derived from an EMBL/GenBank/DDBJ whole genome shotgun (WGS) entry which is preliminary data.</text>
</comment>
<gene>
    <name evidence="8" type="ORF">OCH74_02085</name>
</gene>
<evidence type="ECO:0000256" key="2">
    <source>
        <dbReference type="ARBA" id="ARBA00010350"/>
    </source>
</evidence>
<dbReference type="Pfam" id="PF01027">
    <property type="entry name" value="Bax1-I"/>
    <property type="match status" value="1"/>
</dbReference>
<proteinExistence type="inferred from homology"/>
<evidence type="ECO:0000256" key="6">
    <source>
        <dbReference type="RuleBase" id="RU004379"/>
    </source>
</evidence>
<keyword evidence="5 6" id="KW-0472">Membrane</keyword>
<feature type="compositionally biased region" description="Polar residues" evidence="7">
    <location>
        <begin position="1"/>
        <end position="15"/>
    </location>
</feature>
<dbReference type="PANTHER" id="PTHR23291:SF50">
    <property type="entry name" value="PROTEIN LIFEGUARD 4"/>
    <property type="match status" value="1"/>
</dbReference>
<evidence type="ECO:0000256" key="3">
    <source>
        <dbReference type="ARBA" id="ARBA00022692"/>
    </source>
</evidence>
<dbReference type="CDD" id="cd10432">
    <property type="entry name" value="BI-1-like_bacterial"/>
    <property type="match status" value="1"/>
</dbReference>
<keyword evidence="3 6" id="KW-0812">Transmembrane</keyword>
<organism evidence="8 9">
    <name type="scientific">Bifidobacterium thermacidophilum</name>
    <dbReference type="NCBI Taxonomy" id="246618"/>
    <lineage>
        <taxon>Bacteria</taxon>
        <taxon>Bacillati</taxon>
        <taxon>Actinomycetota</taxon>
        <taxon>Actinomycetes</taxon>
        <taxon>Bifidobacteriales</taxon>
        <taxon>Bifidobacteriaceae</taxon>
        <taxon>Bifidobacterium</taxon>
    </lineage>
</organism>
<feature type="transmembrane region" description="Helical" evidence="6">
    <location>
        <begin position="176"/>
        <end position="195"/>
    </location>
</feature>
<feature type="transmembrane region" description="Helical" evidence="6">
    <location>
        <begin position="151"/>
        <end position="170"/>
    </location>
</feature>
<feature type="transmembrane region" description="Helical" evidence="6">
    <location>
        <begin position="232"/>
        <end position="249"/>
    </location>
</feature>
<feature type="transmembrane region" description="Helical" evidence="6">
    <location>
        <begin position="93"/>
        <end position="115"/>
    </location>
</feature>
<reference evidence="8 9" key="1">
    <citation type="submission" date="2022-09" db="EMBL/GenBank/DDBJ databases">
        <title>Genome sequencing of four strains from tibetan pig.</title>
        <authorList>
            <person name="Feng J."/>
        </authorList>
    </citation>
    <scope>NUCLEOTIDE SEQUENCE [LARGE SCALE GENOMIC DNA]</scope>
    <source>
        <strain evidence="8 9">11-1-1</strain>
    </source>
</reference>
<dbReference type="RefSeq" id="WP_404439910.1">
    <property type="nucleotide sequence ID" value="NZ_JAOQBW010000001.1"/>
</dbReference>
<evidence type="ECO:0000256" key="1">
    <source>
        <dbReference type="ARBA" id="ARBA00004141"/>
    </source>
</evidence>
<keyword evidence="4 6" id="KW-1133">Transmembrane helix</keyword>
<comment type="subcellular location">
    <subcellularLocation>
        <location evidence="1">Membrane</location>
        <topology evidence="1">Multi-pass membrane protein</topology>
    </subcellularLocation>
</comment>